<dbReference type="EMBL" id="JARRAG010000001">
    <property type="protein sequence ID" value="MDG3003260.1"/>
    <property type="molecule type" value="Genomic_DNA"/>
</dbReference>
<keyword evidence="2" id="KW-1185">Reference proteome</keyword>
<dbReference type="RefSeq" id="WP_277859614.1">
    <property type="nucleotide sequence ID" value="NZ_JARRAG010000001.1"/>
</dbReference>
<reference evidence="1 2" key="1">
    <citation type="submission" date="2023-03" db="EMBL/GenBank/DDBJ databases">
        <title>Paludisphaera mucosa sp. nov. a novel planctomycete from northern fen.</title>
        <authorList>
            <person name="Ivanova A."/>
        </authorList>
    </citation>
    <scope>NUCLEOTIDE SEQUENCE [LARGE SCALE GENOMIC DNA]</scope>
    <source>
        <strain evidence="1 2">Pla2</strain>
    </source>
</reference>
<dbReference type="Proteomes" id="UP001216907">
    <property type="component" value="Unassembled WGS sequence"/>
</dbReference>
<comment type="caution">
    <text evidence="1">The sequence shown here is derived from an EMBL/GenBank/DDBJ whole genome shotgun (WGS) entry which is preliminary data.</text>
</comment>
<sequence>MNRSSCEVRCDVSCDVCAVEPASFPAHGEFGGVSPGILGTILKYQGWLVGSNGLHLCPRCHAASRRDLKALASVGVAWADDVRDAGPVPARARAIVTRPREWDGRRFR</sequence>
<evidence type="ECO:0000313" key="1">
    <source>
        <dbReference type="EMBL" id="MDG3003260.1"/>
    </source>
</evidence>
<accession>A0ABT6F6Q6</accession>
<organism evidence="1 2">
    <name type="scientific">Paludisphaera mucosa</name>
    <dbReference type="NCBI Taxonomy" id="3030827"/>
    <lineage>
        <taxon>Bacteria</taxon>
        <taxon>Pseudomonadati</taxon>
        <taxon>Planctomycetota</taxon>
        <taxon>Planctomycetia</taxon>
        <taxon>Isosphaerales</taxon>
        <taxon>Isosphaeraceae</taxon>
        <taxon>Paludisphaera</taxon>
    </lineage>
</organism>
<evidence type="ECO:0000313" key="2">
    <source>
        <dbReference type="Proteomes" id="UP001216907"/>
    </source>
</evidence>
<gene>
    <name evidence="1" type="ORF">PZE19_05740</name>
</gene>
<proteinExistence type="predicted"/>
<protein>
    <submittedName>
        <fullName evidence="1">Uncharacterized protein</fullName>
    </submittedName>
</protein>
<name>A0ABT6F6Q6_9BACT</name>